<organism evidence="2 3">
    <name type="scientific">Prorocentrum cordatum</name>
    <dbReference type="NCBI Taxonomy" id="2364126"/>
    <lineage>
        <taxon>Eukaryota</taxon>
        <taxon>Sar</taxon>
        <taxon>Alveolata</taxon>
        <taxon>Dinophyceae</taxon>
        <taxon>Prorocentrales</taxon>
        <taxon>Prorocentraceae</taxon>
        <taxon>Prorocentrum</taxon>
    </lineage>
</organism>
<dbReference type="SUPFAM" id="SSF53335">
    <property type="entry name" value="S-adenosyl-L-methionine-dependent methyltransferases"/>
    <property type="match status" value="1"/>
</dbReference>
<evidence type="ECO:0000256" key="1">
    <source>
        <dbReference type="SAM" id="MobiDB-lite"/>
    </source>
</evidence>
<dbReference type="CDD" id="cd02440">
    <property type="entry name" value="AdoMet_MTases"/>
    <property type="match status" value="1"/>
</dbReference>
<evidence type="ECO:0000313" key="2">
    <source>
        <dbReference type="EMBL" id="CAK0851976.1"/>
    </source>
</evidence>
<dbReference type="Gene3D" id="3.40.50.150">
    <property type="entry name" value="Vaccinia Virus protein VP39"/>
    <property type="match status" value="1"/>
</dbReference>
<comment type="caution">
    <text evidence="2">The sequence shown here is derived from an EMBL/GenBank/DDBJ whole genome shotgun (WGS) entry which is preliminary data.</text>
</comment>
<protein>
    <recommendedName>
        <fullName evidence="4">Calmodulin-lysine N-methyltransferase</fullName>
    </recommendedName>
</protein>
<name>A0ABN9U0I7_9DINO</name>
<evidence type="ECO:0008006" key="4">
    <source>
        <dbReference type="Google" id="ProtNLM"/>
    </source>
</evidence>
<dbReference type="InterPro" id="IPR019410">
    <property type="entry name" value="Methyltransf_16"/>
</dbReference>
<proteinExistence type="predicted"/>
<gene>
    <name evidence="2" type="ORF">PCOR1329_LOCUS43965</name>
</gene>
<keyword evidence="3" id="KW-1185">Reference proteome</keyword>
<dbReference type="Proteomes" id="UP001189429">
    <property type="component" value="Unassembled WGS sequence"/>
</dbReference>
<dbReference type="InterPro" id="IPR029063">
    <property type="entry name" value="SAM-dependent_MTases_sf"/>
</dbReference>
<sequence>MFPPLVPVPPPTVAPQVWHPTLRRTGLVHGRRPLRVARRARVCKGEVCRGAVAVRGQRVLELGCGLGVAGLACARGGAEAVLLSDYDEDVLRACRRSAELSGLTASPTRSASTGPRPLRARPWTTA</sequence>
<dbReference type="Pfam" id="PF10294">
    <property type="entry name" value="Methyltransf_16"/>
    <property type="match status" value="1"/>
</dbReference>
<feature type="compositionally biased region" description="Polar residues" evidence="1">
    <location>
        <begin position="103"/>
        <end position="113"/>
    </location>
</feature>
<dbReference type="EMBL" id="CAUYUJ010015283">
    <property type="protein sequence ID" value="CAK0851976.1"/>
    <property type="molecule type" value="Genomic_DNA"/>
</dbReference>
<reference evidence="2" key="1">
    <citation type="submission" date="2023-10" db="EMBL/GenBank/DDBJ databases">
        <authorList>
            <person name="Chen Y."/>
            <person name="Shah S."/>
            <person name="Dougan E. K."/>
            <person name="Thang M."/>
            <person name="Chan C."/>
        </authorList>
    </citation>
    <scope>NUCLEOTIDE SEQUENCE [LARGE SCALE GENOMIC DNA]</scope>
</reference>
<accession>A0ABN9U0I7</accession>
<evidence type="ECO:0000313" key="3">
    <source>
        <dbReference type="Proteomes" id="UP001189429"/>
    </source>
</evidence>
<feature type="region of interest" description="Disordered" evidence="1">
    <location>
        <begin position="100"/>
        <end position="126"/>
    </location>
</feature>